<dbReference type="Proteomes" id="UP000738359">
    <property type="component" value="Unassembled WGS sequence"/>
</dbReference>
<evidence type="ECO:0000313" key="3">
    <source>
        <dbReference type="Proteomes" id="UP000738359"/>
    </source>
</evidence>
<comment type="caution">
    <text evidence="2">The sequence shown here is derived from an EMBL/GenBank/DDBJ whole genome shotgun (WGS) entry which is preliminary data.</text>
</comment>
<reference evidence="2" key="1">
    <citation type="journal article" date="2020" name="Fungal Divers.">
        <title>Resolving the Mortierellaceae phylogeny through synthesis of multi-gene phylogenetics and phylogenomics.</title>
        <authorList>
            <person name="Vandepol N."/>
            <person name="Liber J."/>
            <person name="Desiro A."/>
            <person name="Na H."/>
            <person name="Kennedy M."/>
            <person name="Barry K."/>
            <person name="Grigoriev I.V."/>
            <person name="Miller A.N."/>
            <person name="O'Donnell K."/>
            <person name="Stajich J.E."/>
            <person name="Bonito G."/>
        </authorList>
    </citation>
    <scope>NUCLEOTIDE SEQUENCE</scope>
    <source>
        <strain evidence="2">CK1249</strain>
    </source>
</reference>
<organism evidence="2 3">
    <name type="scientific">Mortierella alpina</name>
    <name type="common">Oleaginous fungus</name>
    <name type="synonym">Mortierella renispora</name>
    <dbReference type="NCBI Taxonomy" id="64518"/>
    <lineage>
        <taxon>Eukaryota</taxon>
        <taxon>Fungi</taxon>
        <taxon>Fungi incertae sedis</taxon>
        <taxon>Mucoromycota</taxon>
        <taxon>Mortierellomycotina</taxon>
        <taxon>Mortierellomycetes</taxon>
        <taxon>Mortierellales</taxon>
        <taxon>Mortierellaceae</taxon>
        <taxon>Mortierella</taxon>
    </lineage>
</organism>
<sequence length="121" mass="13237">GKDNDNPQVIPKTDDTQTQHKPATSDVSILLPEEEAMLDAKITSMDSFHSLVPCSTSSSFRVPNLGEVLTCSHSGTTRTKYSTMLSLGVDSLTQTLPTRDACLFASQRKLDTYRLRSAMKA</sequence>
<protein>
    <submittedName>
        <fullName evidence="2">Uncharacterized protein</fullName>
    </submittedName>
</protein>
<feature type="non-terminal residue" evidence="2">
    <location>
        <position position="121"/>
    </location>
</feature>
<name>A0A9P6LVC4_MORAP</name>
<dbReference type="EMBL" id="JAAAHY010002253">
    <property type="protein sequence ID" value="KAF9944940.1"/>
    <property type="molecule type" value="Genomic_DNA"/>
</dbReference>
<keyword evidence="3" id="KW-1185">Reference proteome</keyword>
<evidence type="ECO:0000313" key="2">
    <source>
        <dbReference type="EMBL" id="KAF9944940.1"/>
    </source>
</evidence>
<feature type="non-terminal residue" evidence="2">
    <location>
        <position position="1"/>
    </location>
</feature>
<evidence type="ECO:0000256" key="1">
    <source>
        <dbReference type="SAM" id="MobiDB-lite"/>
    </source>
</evidence>
<dbReference type="AlphaFoldDB" id="A0A9P6LVC4"/>
<feature type="region of interest" description="Disordered" evidence="1">
    <location>
        <begin position="1"/>
        <end position="27"/>
    </location>
</feature>
<proteinExistence type="predicted"/>
<gene>
    <name evidence="2" type="ORF">BGZ70_004202</name>
</gene>
<accession>A0A9P6LVC4</accession>